<dbReference type="Gene3D" id="3.10.10.10">
    <property type="entry name" value="HIV Type 1 Reverse Transcriptase, subunit A, domain 1"/>
    <property type="match status" value="1"/>
</dbReference>
<dbReference type="Gene3D" id="3.30.70.270">
    <property type="match status" value="1"/>
</dbReference>
<organism evidence="10 11">
    <name type="scientific">Stichopus japonicus</name>
    <name type="common">Sea cucumber</name>
    <dbReference type="NCBI Taxonomy" id="307972"/>
    <lineage>
        <taxon>Eukaryota</taxon>
        <taxon>Metazoa</taxon>
        <taxon>Echinodermata</taxon>
        <taxon>Eleutherozoa</taxon>
        <taxon>Echinozoa</taxon>
        <taxon>Holothuroidea</taxon>
        <taxon>Aspidochirotacea</taxon>
        <taxon>Aspidochirotida</taxon>
        <taxon>Stichopodidae</taxon>
        <taxon>Apostichopus</taxon>
    </lineage>
</organism>
<accession>A0A2G8JYP6</accession>
<dbReference type="InterPro" id="IPR041588">
    <property type="entry name" value="Integrase_H2C2"/>
</dbReference>
<evidence type="ECO:0000256" key="4">
    <source>
        <dbReference type="ARBA" id="ARBA00022759"/>
    </source>
</evidence>
<dbReference type="InterPro" id="IPR043502">
    <property type="entry name" value="DNA/RNA_pol_sf"/>
</dbReference>
<comment type="caution">
    <text evidence="10">The sequence shown here is derived from an EMBL/GenBank/DDBJ whole genome shotgun (WGS) entry which is preliminary data.</text>
</comment>
<dbReference type="InterPro" id="IPR000477">
    <property type="entry name" value="RT_dom"/>
</dbReference>
<keyword evidence="1" id="KW-0808">Transferase</keyword>
<dbReference type="Pfam" id="PF00078">
    <property type="entry name" value="RVT_1"/>
    <property type="match status" value="1"/>
</dbReference>
<dbReference type="FunFam" id="3.10.20.370:FF:000001">
    <property type="entry name" value="Retrovirus-related Pol polyprotein from transposon 17.6-like protein"/>
    <property type="match status" value="1"/>
</dbReference>
<keyword evidence="11" id="KW-1185">Reference proteome</keyword>
<dbReference type="Gene3D" id="3.10.20.370">
    <property type="match status" value="1"/>
</dbReference>
<dbReference type="PANTHER" id="PTHR37984:SF15">
    <property type="entry name" value="INTEGRASE CATALYTIC DOMAIN-CONTAINING PROTEIN"/>
    <property type="match status" value="1"/>
</dbReference>
<dbReference type="InterPro" id="IPR041373">
    <property type="entry name" value="RT_RNaseH"/>
</dbReference>
<evidence type="ECO:0000259" key="7">
    <source>
        <dbReference type="Pfam" id="PF00078"/>
    </source>
</evidence>
<feature type="domain" description="Reverse transcriptase RNase H-like" evidence="8">
    <location>
        <begin position="145"/>
        <end position="249"/>
    </location>
</feature>
<protein>
    <submittedName>
        <fullName evidence="10">Uncharacterized protein</fullName>
    </submittedName>
</protein>
<dbReference type="GO" id="GO:0004519">
    <property type="term" value="F:endonuclease activity"/>
    <property type="evidence" value="ECO:0007669"/>
    <property type="project" value="UniProtKB-KW"/>
</dbReference>
<dbReference type="Gene3D" id="1.10.340.70">
    <property type="match status" value="1"/>
</dbReference>
<keyword evidence="4" id="KW-0255">Endonuclease</keyword>
<dbReference type="AlphaFoldDB" id="A0A2G8JYP6"/>
<dbReference type="CDD" id="cd09274">
    <property type="entry name" value="RNase_HI_RT_Ty3"/>
    <property type="match status" value="1"/>
</dbReference>
<dbReference type="SUPFAM" id="SSF56672">
    <property type="entry name" value="DNA/RNA polymerases"/>
    <property type="match status" value="1"/>
</dbReference>
<evidence type="ECO:0000256" key="6">
    <source>
        <dbReference type="ARBA" id="ARBA00022918"/>
    </source>
</evidence>
<dbReference type="PANTHER" id="PTHR37984">
    <property type="entry name" value="PROTEIN CBG26694"/>
    <property type="match status" value="1"/>
</dbReference>
<evidence type="ECO:0000256" key="3">
    <source>
        <dbReference type="ARBA" id="ARBA00022722"/>
    </source>
</evidence>
<dbReference type="Pfam" id="PF17917">
    <property type="entry name" value="RT_RNaseH"/>
    <property type="match status" value="1"/>
</dbReference>
<dbReference type="InterPro" id="IPR043128">
    <property type="entry name" value="Rev_trsase/Diguanyl_cyclase"/>
</dbReference>
<sequence length="507" mass="57560">MLESGAIRESHSPYASPIVVVKKKDGSIRLRIDYRKLNQDTVKDSYSLPRIEESLDALKGAKWFSSLDLQSGYWQIEVAEKDIPKTAFTTPMGFTNATVCLSTKTTKRKAYAHCKKPNGNGVWNTKAFEKLVEKLTRPPILGYADYEIPFELHTDASLGGLGAALYQIQEGKKRVIAYGSRCLRKGERNYPAHKLEFLALKWAVTEKFKDYLYGREFTVLTDNNPLTYVLSTAKLDATGHRWLAALGAYNFKINYRAGVKNGDADGLSRMFIDEQSNVNNSITEVAPEAIQALCSFIEWILIHPHTVIHWPVVEAVAMGQGAVPDVLLDSVDDSSFQVLHLRNGRASEVRPSDCSGITLLDDWESPNKAERRKRLMKLYFSLGIGNVLVSKVVFYTGKRESILYPTTYHEKALHLLHDDMGHLGLERTLQFARERFYWPGMAKDIENYVKNCDRCLRRKATQPPYHKAPLVNISTTEPMELICMDYLSLEESREVIQVFLRLHQAFP</sequence>
<dbReference type="GO" id="GO:0016787">
    <property type="term" value="F:hydrolase activity"/>
    <property type="evidence" value="ECO:0007669"/>
    <property type="project" value="UniProtKB-KW"/>
</dbReference>
<keyword evidence="2" id="KW-0548">Nucleotidyltransferase</keyword>
<keyword evidence="3" id="KW-0540">Nuclease</keyword>
<feature type="domain" description="Reverse transcriptase" evidence="7">
    <location>
        <begin position="21"/>
        <end position="95"/>
    </location>
</feature>
<dbReference type="Proteomes" id="UP000230750">
    <property type="component" value="Unassembled WGS sequence"/>
</dbReference>
<dbReference type="OrthoDB" id="3863715at2759"/>
<evidence type="ECO:0000256" key="2">
    <source>
        <dbReference type="ARBA" id="ARBA00022695"/>
    </source>
</evidence>
<dbReference type="GO" id="GO:0003964">
    <property type="term" value="F:RNA-directed DNA polymerase activity"/>
    <property type="evidence" value="ECO:0007669"/>
    <property type="project" value="UniProtKB-KW"/>
</dbReference>
<dbReference type="Pfam" id="PF17921">
    <property type="entry name" value="Integrase_H2C2"/>
    <property type="match status" value="1"/>
</dbReference>
<evidence type="ECO:0000256" key="5">
    <source>
        <dbReference type="ARBA" id="ARBA00022801"/>
    </source>
</evidence>
<keyword evidence="5" id="KW-0378">Hydrolase</keyword>
<keyword evidence="6" id="KW-0695">RNA-directed DNA polymerase</keyword>
<evidence type="ECO:0000259" key="9">
    <source>
        <dbReference type="Pfam" id="PF17921"/>
    </source>
</evidence>
<dbReference type="EMBL" id="MRZV01001077">
    <property type="protein sequence ID" value="PIK40868.1"/>
    <property type="molecule type" value="Genomic_DNA"/>
</dbReference>
<dbReference type="CDD" id="cd01647">
    <property type="entry name" value="RT_LTR"/>
    <property type="match status" value="1"/>
</dbReference>
<gene>
    <name evidence="10" type="ORF">BSL78_22298</name>
</gene>
<evidence type="ECO:0000313" key="11">
    <source>
        <dbReference type="Proteomes" id="UP000230750"/>
    </source>
</evidence>
<evidence type="ECO:0000256" key="1">
    <source>
        <dbReference type="ARBA" id="ARBA00022679"/>
    </source>
</evidence>
<dbReference type="FunFam" id="1.10.340.70:FF:000001">
    <property type="entry name" value="Retrovirus-related Pol polyprotein from transposon gypsy-like Protein"/>
    <property type="match status" value="1"/>
</dbReference>
<name>A0A2G8JYP6_STIJA</name>
<feature type="domain" description="Integrase zinc-binding" evidence="9">
    <location>
        <begin position="405"/>
        <end position="460"/>
    </location>
</feature>
<proteinExistence type="predicted"/>
<evidence type="ECO:0000313" key="10">
    <source>
        <dbReference type="EMBL" id="PIK40868.1"/>
    </source>
</evidence>
<evidence type="ECO:0000259" key="8">
    <source>
        <dbReference type="Pfam" id="PF17917"/>
    </source>
</evidence>
<reference evidence="10 11" key="1">
    <citation type="journal article" date="2017" name="PLoS Biol.">
        <title>The sea cucumber genome provides insights into morphological evolution and visceral regeneration.</title>
        <authorList>
            <person name="Zhang X."/>
            <person name="Sun L."/>
            <person name="Yuan J."/>
            <person name="Sun Y."/>
            <person name="Gao Y."/>
            <person name="Zhang L."/>
            <person name="Li S."/>
            <person name="Dai H."/>
            <person name="Hamel J.F."/>
            <person name="Liu C."/>
            <person name="Yu Y."/>
            <person name="Liu S."/>
            <person name="Lin W."/>
            <person name="Guo K."/>
            <person name="Jin S."/>
            <person name="Xu P."/>
            <person name="Storey K.B."/>
            <person name="Huan P."/>
            <person name="Zhang T."/>
            <person name="Zhou Y."/>
            <person name="Zhang J."/>
            <person name="Lin C."/>
            <person name="Li X."/>
            <person name="Xing L."/>
            <person name="Huo D."/>
            <person name="Sun M."/>
            <person name="Wang L."/>
            <person name="Mercier A."/>
            <person name="Li F."/>
            <person name="Yang H."/>
            <person name="Xiang J."/>
        </authorList>
    </citation>
    <scope>NUCLEOTIDE SEQUENCE [LARGE SCALE GENOMIC DNA]</scope>
    <source>
        <strain evidence="10">Shaxun</strain>
        <tissue evidence="10">Muscle</tissue>
    </source>
</reference>
<dbReference type="InterPro" id="IPR050951">
    <property type="entry name" value="Retrovirus_Pol_polyprotein"/>
</dbReference>